<comment type="caution">
    <text evidence="1">The sequence shown here is derived from an EMBL/GenBank/DDBJ whole genome shotgun (WGS) entry which is preliminary data.</text>
</comment>
<evidence type="ECO:0000313" key="1">
    <source>
        <dbReference type="EMBL" id="CAG2069185.1"/>
    </source>
</evidence>
<evidence type="ECO:0000313" key="2">
    <source>
        <dbReference type="Proteomes" id="UP001153148"/>
    </source>
</evidence>
<proteinExistence type="predicted"/>
<keyword evidence="2" id="KW-1185">Reference proteome</keyword>
<name>A0ABN7PPW6_TIMPD</name>
<dbReference type="EMBL" id="CAJPIN010120295">
    <property type="protein sequence ID" value="CAG2069185.1"/>
    <property type="molecule type" value="Genomic_DNA"/>
</dbReference>
<reference evidence="1" key="1">
    <citation type="submission" date="2021-03" db="EMBL/GenBank/DDBJ databases">
        <authorList>
            <person name="Tran Van P."/>
        </authorList>
    </citation>
    <scope>NUCLEOTIDE SEQUENCE</scope>
</reference>
<gene>
    <name evidence="1" type="ORF">TPAB3V08_LOCUS16128</name>
</gene>
<organism evidence="1 2">
    <name type="scientific">Timema podura</name>
    <name type="common">Walking stick</name>
    <dbReference type="NCBI Taxonomy" id="61482"/>
    <lineage>
        <taxon>Eukaryota</taxon>
        <taxon>Metazoa</taxon>
        <taxon>Ecdysozoa</taxon>
        <taxon>Arthropoda</taxon>
        <taxon>Hexapoda</taxon>
        <taxon>Insecta</taxon>
        <taxon>Pterygota</taxon>
        <taxon>Neoptera</taxon>
        <taxon>Polyneoptera</taxon>
        <taxon>Phasmatodea</taxon>
        <taxon>Timematodea</taxon>
        <taxon>Timematoidea</taxon>
        <taxon>Timematidae</taxon>
        <taxon>Timema</taxon>
    </lineage>
</organism>
<sequence>MNYEKEKERVNNMLFEVDINSSESLIIPQHSSAIIQKVTVKVLVYKNKTKQKAISEYSYKHFNTFKIVS</sequence>
<protein>
    <submittedName>
        <fullName evidence="1">Uncharacterized protein</fullName>
    </submittedName>
</protein>
<dbReference type="Proteomes" id="UP001153148">
    <property type="component" value="Unassembled WGS sequence"/>
</dbReference>
<accession>A0ABN7PPW6</accession>